<evidence type="ECO:0000256" key="9">
    <source>
        <dbReference type="ARBA" id="ARBA00023237"/>
    </source>
</evidence>
<keyword evidence="6 13" id="KW-0732">Signal</keyword>
<dbReference type="Gene3D" id="2.170.130.10">
    <property type="entry name" value="TonB-dependent receptor, plug domain"/>
    <property type="match status" value="1"/>
</dbReference>
<evidence type="ECO:0000259" key="15">
    <source>
        <dbReference type="Pfam" id="PF07715"/>
    </source>
</evidence>
<dbReference type="InterPro" id="IPR000531">
    <property type="entry name" value="Beta-barrel_TonB"/>
</dbReference>
<keyword evidence="3 10" id="KW-0813">Transport</keyword>
<dbReference type="InterPro" id="IPR037066">
    <property type="entry name" value="Plug_dom_sf"/>
</dbReference>
<evidence type="ECO:0000256" key="5">
    <source>
        <dbReference type="ARBA" id="ARBA00022692"/>
    </source>
</evidence>
<dbReference type="AlphaFoldDB" id="A0A5Q6PP61"/>
<keyword evidence="8 10" id="KW-0472">Membrane</keyword>
<dbReference type="PANTHER" id="PTHR30069:SF41">
    <property type="entry name" value="HEME_HEMOPEXIN UTILIZATION PROTEIN C"/>
    <property type="match status" value="1"/>
</dbReference>
<keyword evidence="9 10" id="KW-0998">Cell outer membrane</keyword>
<comment type="subcellular location">
    <subcellularLocation>
        <location evidence="1 10">Cell outer membrane</location>
        <topology evidence="1 10">Multi-pass membrane protein</topology>
    </subcellularLocation>
</comment>
<evidence type="ECO:0000256" key="4">
    <source>
        <dbReference type="ARBA" id="ARBA00022452"/>
    </source>
</evidence>
<evidence type="ECO:0000256" key="13">
    <source>
        <dbReference type="SAM" id="SignalP"/>
    </source>
</evidence>
<protein>
    <submittedName>
        <fullName evidence="16">TonB-dependent receptor</fullName>
    </submittedName>
</protein>
<keyword evidence="7 12" id="KW-0798">TonB box</keyword>
<name>A0A5Q6PP61_VIBCL</name>
<comment type="similarity">
    <text evidence="2 10 12">Belongs to the TonB-dependent receptor family.</text>
</comment>
<feature type="domain" description="TonB-dependent receptor-like beta-barrel" evidence="14">
    <location>
        <begin position="241"/>
        <end position="604"/>
    </location>
</feature>
<keyword evidence="5 10" id="KW-0812">Transmembrane</keyword>
<dbReference type="InterPro" id="IPR010917">
    <property type="entry name" value="TonB_rcpt_CS"/>
</dbReference>
<dbReference type="Pfam" id="PF00593">
    <property type="entry name" value="TonB_dep_Rec_b-barrel"/>
    <property type="match status" value="1"/>
</dbReference>
<dbReference type="PROSITE" id="PS01156">
    <property type="entry name" value="TONB_DEPENDENT_REC_2"/>
    <property type="match status" value="1"/>
</dbReference>
<evidence type="ECO:0000313" key="16">
    <source>
        <dbReference type="EMBL" id="KAA1256727.1"/>
    </source>
</evidence>
<dbReference type="InterPro" id="IPR039426">
    <property type="entry name" value="TonB-dep_rcpt-like"/>
</dbReference>
<evidence type="ECO:0000313" key="17">
    <source>
        <dbReference type="Proteomes" id="UP000323225"/>
    </source>
</evidence>
<dbReference type="Pfam" id="PF07715">
    <property type="entry name" value="Plug"/>
    <property type="match status" value="1"/>
</dbReference>
<evidence type="ECO:0000256" key="1">
    <source>
        <dbReference type="ARBA" id="ARBA00004571"/>
    </source>
</evidence>
<dbReference type="Proteomes" id="UP000323225">
    <property type="component" value="Unassembled WGS sequence"/>
</dbReference>
<evidence type="ECO:0000256" key="3">
    <source>
        <dbReference type="ARBA" id="ARBA00022448"/>
    </source>
</evidence>
<dbReference type="GO" id="GO:0015344">
    <property type="term" value="F:siderophore uptake transmembrane transporter activity"/>
    <property type="evidence" value="ECO:0007669"/>
    <property type="project" value="TreeGrafter"/>
</dbReference>
<sequence>MVHNTRFKLSVLATFIGSQFLAYSAQANQQETMVVVSDQSLRVGQTIDSTQLEHQQANELSDVFRTAPEVQVGGGSAVSQKIYLRGIEDNMLNITIDGAVQAANVYHHQGRLSIEPELLKSVKVQPGVVRATDGAGALGGSIAFETKNPQDLLDANQRAGAQFKAGYYSNTQGYKTSATGYAQATDSLSMLASVTVGELDDFVDGKGQTQPHTGSENKAGLFKAVADLNQEQQLVFGYEARRDQAYRYHRPQWQPSAKNAPINQEMARDTFTSKYNYTPVDNHWVDTQVTLYLTETSLEHLQGPWGDYLGEGESVGADVRNTSRFQNFAVTYGADYREDEGRLMSPTYGSEKDQGKVHGIYAQADWSFDSQWRLTAGARYDKYQLEESKGSELNHSGVSPNATLTYQPMPSLSLYAGMGQAIRGATVRELFKLDGTKSSPDRKEEKAITQEIGLNWLQDNWMFTAKLFDMEIEDVVAEKQTRPRQLTNVGTLENHGGTATLGYQWHELNTRLTYSHARPELNGKPLNDDTKGIGTAIGDTWLLTLDYQVSDQWLLGYGGRYVARLTEVAAGYDEKPGYALHDLYAQWNPMTDEPLTLSLSIKNLFDKAYRDHASYGVSNDVATGTLEAGRDIRFNLAYQF</sequence>
<feature type="domain" description="TonB-dependent receptor plug" evidence="15">
    <location>
        <begin position="45"/>
        <end position="140"/>
    </location>
</feature>
<evidence type="ECO:0000256" key="12">
    <source>
        <dbReference type="RuleBase" id="RU003357"/>
    </source>
</evidence>
<evidence type="ECO:0000256" key="7">
    <source>
        <dbReference type="ARBA" id="ARBA00023077"/>
    </source>
</evidence>
<accession>A0A5Q6PP61</accession>
<evidence type="ECO:0000259" key="14">
    <source>
        <dbReference type="Pfam" id="PF00593"/>
    </source>
</evidence>
<dbReference type="PROSITE" id="PS52016">
    <property type="entry name" value="TONB_DEPENDENT_REC_3"/>
    <property type="match status" value="1"/>
</dbReference>
<dbReference type="InterPro" id="IPR036942">
    <property type="entry name" value="Beta-barrel_TonB_sf"/>
</dbReference>
<dbReference type="EMBL" id="VUAA01000001">
    <property type="protein sequence ID" value="KAA1256727.1"/>
    <property type="molecule type" value="Genomic_DNA"/>
</dbReference>
<dbReference type="InterPro" id="IPR012910">
    <property type="entry name" value="Plug_dom"/>
</dbReference>
<reference evidence="16 17" key="1">
    <citation type="submission" date="2019-09" db="EMBL/GenBank/DDBJ databases">
        <authorList>
            <person name="Kritzky A."/>
            <person name="Schelkanova E.Y."/>
            <person name="Alkhova Z.V."/>
            <person name="Smirnova N.I."/>
        </authorList>
    </citation>
    <scope>NUCLEOTIDE SEQUENCE [LARGE SCALE GENOMIC DNA]</scope>
    <source>
        <strain evidence="16 17">M1526</strain>
    </source>
</reference>
<comment type="caution">
    <text evidence="16">The sequence shown here is derived from an EMBL/GenBank/DDBJ whole genome shotgun (WGS) entry which is preliminary data.</text>
</comment>
<evidence type="ECO:0000256" key="11">
    <source>
        <dbReference type="PROSITE-ProRule" id="PRU10144"/>
    </source>
</evidence>
<dbReference type="Gene3D" id="2.40.170.20">
    <property type="entry name" value="TonB-dependent receptor, beta-barrel domain"/>
    <property type="match status" value="1"/>
</dbReference>
<dbReference type="CDD" id="cd01347">
    <property type="entry name" value="ligand_gated_channel"/>
    <property type="match status" value="1"/>
</dbReference>
<organism evidence="16 17">
    <name type="scientific">Vibrio cholerae</name>
    <dbReference type="NCBI Taxonomy" id="666"/>
    <lineage>
        <taxon>Bacteria</taxon>
        <taxon>Pseudomonadati</taxon>
        <taxon>Pseudomonadota</taxon>
        <taxon>Gammaproteobacteria</taxon>
        <taxon>Vibrionales</taxon>
        <taxon>Vibrionaceae</taxon>
        <taxon>Vibrio</taxon>
    </lineage>
</organism>
<gene>
    <name evidence="16" type="ORF">F0M16_01750</name>
</gene>
<proteinExistence type="inferred from homology"/>
<dbReference type="SUPFAM" id="SSF56935">
    <property type="entry name" value="Porins"/>
    <property type="match status" value="1"/>
</dbReference>
<keyword evidence="4 10" id="KW-1134">Transmembrane beta strand</keyword>
<dbReference type="GO" id="GO:0009279">
    <property type="term" value="C:cell outer membrane"/>
    <property type="evidence" value="ECO:0007669"/>
    <property type="project" value="UniProtKB-SubCell"/>
</dbReference>
<evidence type="ECO:0000256" key="10">
    <source>
        <dbReference type="PROSITE-ProRule" id="PRU01360"/>
    </source>
</evidence>
<feature type="chain" id="PRO_5030683404" evidence="13">
    <location>
        <begin position="28"/>
        <end position="640"/>
    </location>
</feature>
<dbReference type="RefSeq" id="WP_149608540.1">
    <property type="nucleotide sequence ID" value="NZ_VTZY01000001.1"/>
</dbReference>
<evidence type="ECO:0000256" key="6">
    <source>
        <dbReference type="ARBA" id="ARBA00022729"/>
    </source>
</evidence>
<feature type="short sequence motif" description="TonB C-terminal box" evidence="11">
    <location>
        <begin position="623"/>
        <end position="640"/>
    </location>
</feature>
<evidence type="ECO:0000256" key="8">
    <source>
        <dbReference type="ARBA" id="ARBA00023136"/>
    </source>
</evidence>
<feature type="signal peptide" evidence="13">
    <location>
        <begin position="1"/>
        <end position="27"/>
    </location>
</feature>
<evidence type="ECO:0000256" key="2">
    <source>
        <dbReference type="ARBA" id="ARBA00009810"/>
    </source>
</evidence>
<dbReference type="PANTHER" id="PTHR30069">
    <property type="entry name" value="TONB-DEPENDENT OUTER MEMBRANE RECEPTOR"/>
    <property type="match status" value="1"/>
</dbReference>
<dbReference type="GO" id="GO:0044718">
    <property type="term" value="P:siderophore transmembrane transport"/>
    <property type="evidence" value="ECO:0007669"/>
    <property type="project" value="TreeGrafter"/>
</dbReference>
<keyword evidence="16" id="KW-0675">Receptor</keyword>